<dbReference type="InterPro" id="IPR039425">
    <property type="entry name" value="RNA_pol_sigma-70-like"/>
</dbReference>
<feature type="domain" description="RNA polymerase sigma-70 region 2" evidence="6">
    <location>
        <begin position="15"/>
        <end position="81"/>
    </location>
</feature>
<dbReference type="InterPro" id="IPR014284">
    <property type="entry name" value="RNA_pol_sigma-70_dom"/>
</dbReference>
<evidence type="ECO:0000256" key="3">
    <source>
        <dbReference type="ARBA" id="ARBA00023082"/>
    </source>
</evidence>
<evidence type="ECO:0000259" key="6">
    <source>
        <dbReference type="Pfam" id="PF04542"/>
    </source>
</evidence>
<reference evidence="8" key="1">
    <citation type="submission" date="2020-11" db="EMBL/GenBank/DDBJ databases">
        <title>Sequencing the genomes of 1000 actinobacteria strains.</title>
        <authorList>
            <person name="Klenk H.-P."/>
        </authorList>
    </citation>
    <scope>NUCLEOTIDE SEQUENCE</scope>
    <source>
        <strain evidence="8">DSM 45356</strain>
    </source>
</reference>
<gene>
    <name evidence="8" type="ORF">IW245_006229</name>
</gene>
<dbReference type="NCBIfam" id="TIGR02983">
    <property type="entry name" value="SigE-fam_strep"/>
    <property type="match status" value="1"/>
</dbReference>
<dbReference type="Proteomes" id="UP000622552">
    <property type="component" value="Unassembled WGS sequence"/>
</dbReference>
<dbReference type="Pfam" id="PF04542">
    <property type="entry name" value="Sigma70_r2"/>
    <property type="match status" value="1"/>
</dbReference>
<organism evidence="8 9">
    <name type="scientific">Longispora fulva</name>
    <dbReference type="NCBI Taxonomy" id="619741"/>
    <lineage>
        <taxon>Bacteria</taxon>
        <taxon>Bacillati</taxon>
        <taxon>Actinomycetota</taxon>
        <taxon>Actinomycetes</taxon>
        <taxon>Micromonosporales</taxon>
        <taxon>Micromonosporaceae</taxon>
        <taxon>Longispora</taxon>
    </lineage>
</organism>
<sequence length="165" mass="18494">MSRSTPADSADFHALYAAHYSELVAMLYALCGDLGDAQDMAQESFARAWQRWSAVVTYDDPVAWLRRVGYNLATSRWRRRGVARRFLERSRVENTPELSPDRVALVAALRALPSGQRNALVLHYLADLPVDDIARELSVPSGTVKSWLHRGRNAMATLLKEEVAP</sequence>
<dbReference type="Gene3D" id="1.10.1740.10">
    <property type="match status" value="1"/>
</dbReference>
<evidence type="ECO:0000256" key="5">
    <source>
        <dbReference type="ARBA" id="ARBA00023163"/>
    </source>
</evidence>
<evidence type="ECO:0000256" key="2">
    <source>
        <dbReference type="ARBA" id="ARBA00023015"/>
    </source>
</evidence>
<comment type="similarity">
    <text evidence="1">Belongs to the sigma-70 factor family. ECF subfamily.</text>
</comment>
<dbReference type="InterPro" id="IPR007627">
    <property type="entry name" value="RNA_pol_sigma70_r2"/>
</dbReference>
<keyword evidence="3" id="KW-0731">Sigma factor</keyword>
<proteinExistence type="inferred from homology"/>
<keyword evidence="5" id="KW-0804">Transcription</keyword>
<protein>
    <submittedName>
        <fullName evidence="8">RNA polymerase sigma-70 factor (ECF subfamily)</fullName>
    </submittedName>
</protein>
<dbReference type="InterPro" id="IPR014325">
    <property type="entry name" value="RNA_pol_sigma-E_actinobac"/>
</dbReference>
<dbReference type="NCBIfam" id="TIGR02937">
    <property type="entry name" value="sigma70-ECF"/>
    <property type="match status" value="1"/>
</dbReference>
<evidence type="ECO:0000256" key="1">
    <source>
        <dbReference type="ARBA" id="ARBA00010641"/>
    </source>
</evidence>
<dbReference type="InterPro" id="IPR013325">
    <property type="entry name" value="RNA_pol_sigma_r2"/>
</dbReference>
<name>A0A8J7GLR9_9ACTN</name>
<dbReference type="CDD" id="cd06171">
    <property type="entry name" value="Sigma70_r4"/>
    <property type="match status" value="1"/>
</dbReference>
<dbReference type="PANTHER" id="PTHR43133:SF50">
    <property type="entry name" value="ECF RNA POLYMERASE SIGMA FACTOR SIGM"/>
    <property type="match status" value="1"/>
</dbReference>
<dbReference type="GO" id="GO:0016987">
    <property type="term" value="F:sigma factor activity"/>
    <property type="evidence" value="ECO:0007669"/>
    <property type="project" value="UniProtKB-KW"/>
</dbReference>
<dbReference type="RefSeq" id="WP_197006618.1">
    <property type="nucleotide sequence ID" value="NZ_BONS01000006.1"/>
</dbReference>
<dbReference type="AlphaFoldDB" id="A0A8J7GLR9"/>
<dbReference type="SUPFAM" id="SSF88946">
    <property type="entry name" value="Sigma2 domain of RNA polymerase sigma factors"/>
    <property type="match status" value="1"/>
</dbReference>
<keyword evidence="2" id="KW-0805">Transcription regulation</keyword>
<dbReference type="EMBL" id="JADOUF010000001">
    <property type="protein sequence ID" value="MBG6140035.1"/>
    <property type="molecule type" value="Genomic_DNA"/>
</dbReference>
<dbReference type="SUPFAM" id="SSF88659">
    <property type="entry name" value="Sigma3 and sigma4 domains of RNA polymerase sigma factors"/>
    <property type="match status" value="1"/>
</dbReference>
<dbReference type="Gene3D" id="1.10.10.10">
    <property type="entry name" value="Winged helix-like DNA-binding domain superfamily/Winged helix DNA-binding domain"/>
    <property type="match status" value="1"/>
</dbReference>
<keyword evidence="4" id="KW-0238">DNA-binding</keyword>
<keyword evidence="9" id="KW-1185">Reference proteome</keyword>
<accession>A0A8J7GLR9</accession>
<dbReference type="InterPro" id="IPR013324">
    <property type="entry name" value="RNA_pol_sigma_r3/r4-like"/>
</dbReference>
<evidence type="ECO:0000259" key="7">
    <source>
        <dbReference type="Pfam" id="PF08281"/>
    </source>
</evidence>
<comment type="caution">
    <text evidence="8">The sequence shown here is derived from an EMBL/GenBank/DDBJ whole genome shotgun (WGS) entry which is preliminary data.</text>
</comment>
<dbReference type="GO" id="GO:0003677">
    <property type="term" value="F:DNA binding"/>
    <property type="evidence" value="ECO:0007669"/>
    <property type="project" value="UniProtKB-KW"/>
</dbReference>
<evidence type="ECO:0000313" key="8">
    <source>
        <dbReference type="EMBL" id="MBG6140035.1"/>
    </source>
</evidence>
<dbReference type="PANTHER" id="PTHR43133">
    <property type="entry name" value="RNA POLYMERASE ECF-TYPE SIGMA FACTO"/>
    <property type="match status" value="1"/>
</dbReference>
<evidence type="ECO:0000256" key="4">
    <source>
        <dbReference type="ARBA" id="ARBA00023125"/>
    </source>
</evidence>
<dbReference type="GO" id="GO:0006352">
    <property type="term" value="P:DNA-templated transcription initiation"/>
    <property type="evidence" value="ECO:0007669"/>
    <property type="project" value="InterPro"/>
</dbReference>
<dbReference type="InterPro" id="IPR036388">
    <property type="entry name" value="WH-like_DNA-bd_sf"/>
</dbReference>
<dbReference type="Pfam" id="PF08281">
    <property type="entry name" value="Sigma70_r4_2"/>
    <property type="match status" value="1"/>
</dbReference>
<evidence type="ECO:0000313" key="9">
    <source>
        <dbReference type="Proteomes" id="UP000622552"/>
    </source>
</evidence>
<dbReference type="InterPro" id="IPR013249">
    <property type="entry name" value="RNA_pol_sigma70_r4_t2"/>
</dbReference>
<feature type="domain" description="RNA polymerase sigma factor 70 region 4 type 2" evidence="7">
    <location>
        <begin position="103"/>
        <end position="155"/>
    </location>
</feature>